<proteinExistence type="predicted"/>
<evidence type="ECO:0000313" key="2">
    <source>
        <dbReference type="Proteomes" id="UP000075288"/>
    </source>
</evidence>
<accession>A0A150JQG3</accession>
<sequence length="68" mass="7180">MGEIETRPSRLPFAKRVGNGFFKTALLAAGECFFMDGTGMPGSDPSTPHASRKKGAAIGRALFNHRGG</sequence>
<dbReference type="Proteomes" id="UP000075288">
    <property type="component" value="Unassembled WGS sequence"/>
</dbReference>
<dbReference type="PATRIC" id="fig|1398.26.peg.1972"/>
<gene>
    <name evidence="1" type="ORF">B4098_2679</name>
</gene>
<name>A0A150JQG3_HEYCO</name>
<dbReference type="EMBL" id="LQYG01000113">
    <property type="protein sequence ID" value="KYC59437.1"/>
    <property type="molecule type" value="Genomic_DNA"/>
</dbReference>
<protein>
    <submittedName>
        <fullName evidence="1">Uncharacterized protein</fullName>
    </submittedName>
</protein>
<organism evidence="1 2">
    <name type="scientific">Heyndrickxia coagulans</name>
    <name type="common">Weizmannia coagulans</name>
    <dbReference type="NCBI Taxonomy" id="1398"/>
    <lineage>
        <taxon>Bacteria</taxon>
        <taxon>Bacillati</taxon>
        <taxon>Bacillota</taxon>
        <taxon>Bacilli</taxon>
        <taxon>Bacillales</taxon>
        <taxon>Bacillaceae</taxon>
        <taxon>Heyndrickxia</taxon>
    </lineage>
</organism>
<reference evidence="1 2" key="1">
    <citation type="submission" date="2016-01" db="EMBL/GenBank/DDBJ databases">
        <title>Genome Sequences of Twelve Sporeforming Bacillus Species Isolated from Foods.</title>
        <authorList>
            <person name="Berendsen E.M."/>
            <person name="Wells-Bennik M.H."/>
            <person name="Krawcyk A.O."/>
            <person name="De Jong A."/>
            <person name="Holsappel S."/>
            <person name="Eijlander R.T."/>
            <person name="Kuipers O.P."/>
        </authorList>
    </citation>
    <scope>NUCLEOTIDE SEQUENCE [LARGE SCALE GENOMIC DNA]</scope>
    <source>
        <strain evidence="1 2">B4098</strain>
    </source>
</reference>
<dbReference type="AlphaFoldDB" id="A0A150JQG3"/>
<comment type="caution">
    <text evidence="1">The sequence shown here is derived from an EMBL/GenBank/DDBJ whole genome shotgun (WGS) entry which is preliminary data.</text>
</comment>
<evidence type="ECO:0000313" key="1">
    <source>
        <dbReference type="EMBL" id="KYC59437.1"/>
    </source>
</evidence>